<comment type="caution">
    <text evidence="1">The sequence shown here is derived from an EMBL/GenBank/DDBJ whole genome shotgun (WGS) entry which is preliminary data.</text>
</comment>
<reference evidence="1 2" key="1">
    <citation type="submission" date="2016-11" db="EMBL/GenBank/DDBJ databases">
        <title>Whole genomes of Flavobacteriaceae.</title>
        <authorList>
            <person name="Stine C."/>
            <person name="Li C."/>
            <person name="Tadesse D."/>
        </authorList>
    </citation>
    <scope>NUCLEOTIDE SEQUENCE [LARGE SCALE GENOMIC DNA]</scope>
    <source>
        <strain evidence="1 2">DSM 18292</strain>
    </source>
</reference>
<evidence type="ECO:0000313" key="2">
    <source>
        <dbReference type="Proteomes" id="UP000198345"/>
    </source>
</evidence>
<name>A0A226HGP5_9FLAO</name>
<proteinExistence type="predicted"/>
<keyword evidence="2" id="KW-1185">Reference proteome</keyword>
<protein>
    <submittedName>
        <fullName evidence="1">Uncharacterized protein</fullName>
    </submittedName>
</protein>
<organism evidence="1 2">
    <name type="scientific">Flavobacterium hercynium</name>
    <dbReference type="NCBI Taxonomy" id="387094"/>
    <lineage>
        <taxon>Bacteria</taxon>
        <taxon>Pseudomonadati</taxon>
        <taxon>Bacteroidota</taxon>
        <taxon>Flavobacteriia</taxon>
        <taxon>Flavobacteriales</taxon>
        <taxon>Flavobacteriaceae</taxon>
        <taxon>Flavobacterium</taxon>
    </lineage>
</organism>
<dbReference type="Proteomes" id="UP000198345">
    <property type="component" value="Unassembled WGS sequence"/>
</dbReference>
<dbReference type="EMBL" id="MUGW01000013">
    <property type="protein sequence ID" value="OXA93499.1"/>
    <property type="molecule type" value="Genomic_DNA"/>
</dbReference>
<dbReference type="RefSeq" id="WP_089049064.1">
    <property type="nucleotide sequence ID" value="NZ_FXTV01000014.1"/>
</dbReference>
<accession>A0A226HGP5</accession>
<dbReference type="OrthoDB" id="2625026at2"/>
<dbReference type="AlphaFoldDB" id="A0A226HGP5"/>
<sequence>MKSKLRKIVIDNLMYLYIVSDKYNSESQTNTLTVKVFLEGYKPTPLTIDFITLDHYFMGQILKSGVKLINRMRNIEDTVNLNEPKYIRELILQGQKNGWKGTNKFANQNGLEYLTQLGYETDILQPVKINLVH</sequence>
<evidence type="ECO:0000313" key="1">
    <source>
        <dbReference type="EMBL" id="OXA93499.1"/>
    </source>
</evidence>
<gene>
    <name evidence="1" type="ORF">B0A66_06625</name>
</gene>